<gene>
    <name evidence="3" type="ORF">QYF49_25560</name>
</gene>
<evidence type="ECO:0000256" key="1">
    <source>
        <dbReference type="SAM" id="Coils"/>
    </source>
</evidence>
<feature type="coiled-coil region" evidence="1">
    <location>
        <begin position="93"/>
        <end position="148"/>
    </location>
</feature>
<comment type="caution">
    <text evidence="3">The sequence shown here is derived from an EMBL/GenBank/DDBJ whole genome shotgun (WGS) entry which is preliminary data.</text>
</comment>
<dbReference type="RefSeq" id="WP_290402380.1">
    <property type="nucleotide sequence ID" value="NZ_JAUHLN010000015.1"/>
</dbReference>
<dbReference type="Pfam" id="PF13411">
    <property type="entry name" value="MerR_1"/>
    <property type="match status" value="1"/>
</dbReference>
<reference evidence="3" key="1">
    <citation type="submission" date="2023-06" db="EMBL/GenBank/DDBJ databases">
        <title>Draft Genome Sequences of Representative Paenibacillus Polymyxa, Bacillus cereus, Fictibacillus sp., and Brevibacillus agri Strains Isolated from Amazonian Dark Earth.</title>
        <authorList>
            <person name="Pellegrinetti T.A."/>
            <person name="Cunha I.C.M."/>
            <person name="Chaves M.G."/>
            <person name="Freitas A.S."/>
            <person name="Silva A.V.R."/>
            <person name="Tsai S.M."/>
            <person name="Mendes L.W."/>
        </authorList>
    </citation>
    <scope>NUCLEOTIDE SEQUENCE</scope>
    <source>
        <strain evidence="3">CENA-BCM004</strain>
    </source>
</reference>
<keyword evidence="1" id="KW-0175">Coiled coil</keyword>
<organism evidence="3 4">
    <name type="scientific">Fictibacillus terranigra</name>
    <dbReference type="NCBI Taxonomy" id="3058424"/>
    <lineage>
        <taxon>Bacteria</taxon>
        <taxon>Bacillati</taxon>
        <taxon>Bacillota</taxon>
        <taxon>Bacilli</taxon>
        <taxon>Bacillales</taxon>
        <taxon>Fictibacillaceae</taxon>
        <taxon>Fictibacillus</taxon>
    </lineage>
</organism>
<dbReference type="SUPFAM" id="SSF46955">
    <property type="entry name" value="Putative DNA-binding domain"/>
    <property type="match status" value="1"/>
</dbReference>
<proteinExistence type="predicted"/>
<protein>
    <submittedName>
        <fullName evidence="3">MerR family transcriptional regulator</fullName>
    </submittedName>
</protein>
<name>A0ABT8EEC7_9BACL</name>
<sequence>MDKLLTIAEMAKELDIAESTVRYYRDRFPDFMFSVGEGRKKRYRPETVEVLRFIAEGFNRNLTAIEIESGLSLDFSRNIEVEEETAEPIAVAQQQSKNELNQYAVQLQTAMEQMGSAMQIMVDQKEEIAELRKQVAEQKQYVEETLQQRDERLMESMKQFLEQKKATAASSDSEKKGFWARIFNR</sequence>
<feature type="domain" description="HTH merR-type" evidence="2">
    <location>
        <begin position="6"/>
        <end position="67"/>
    </location>
</feature>
<keyword evidence="4" id="KW-1185">Reference proteome</keyword>
<dbReference type="EMBL" id="JAUHLN010000015">
    <property type="protein sequence ID" value="MDN4076291.1"/>
    <property type="molecule type" value="Genomic_DNA"/>
</dbReference>
<evidence type="ECO:0000313" key="3">
    <source>
        <dbReference type="EMBL" id="MDN4076291.1"/>
    </source>
</evidence>
<dbReference type="Gene3D" id="1.10.1660.10">
    <property type="match status" value="1"/>
</dbReference>
<dbReference type="InterPro" id="IPR009061">
    <property type="entry name" value="DNA-bd_dom_put_sf"/>
</dbReference>
<dbReference type="InterPro" id="IPR000551">
    <property type="entry name" value="MerR-type_HTH_dom"/>
</dbReference>
<dbReference type="Proteomes" id="UP001168694">
    <property type="component" value="Unassembled WGS sequence"/>
</dbReference>
<accession>A0ABT8EEC7</accession>
<evidence type="ECO:0000313" key="4">
    <source>
        <dbReference type="Proteomes" id="UP001168694"/>
    </source>
</evidence>
<evidence type="ECO:0000259" key="2">
    <source>
        <dbReference type="Pfam" id="PF13411"/>
    </source>
</evidence>